<name>A0ABQ5U636_9PROT</name>
<comment type="caution">
    <text evidence="2">The sequence shown here is derived from an EMBL/GenBank/DDBJ whole genome shotgun (WGS) entry which is preliminary data.</text>
</comment>
<sequence length="653" mass="72653">MPYVTRTLSLLGRRLAAFNGVSGVFRSQVRGYHFTSLPDYDMTREEFRAPDGDRLGCYRERQDFRTYYHSVCRRLGVRPEVDGHAVQAMMDAYGDDIDPIDDIHGAVSASSTRTDIKAPIVNRGGQDRDAPSEIRWPSAYAAPVGRVGGLIENTVFACLESEVERNLLFAEEMSSRIEEGEGELTSVLQYYVGRGAPISFQAMNFLLQAKTGRGLSAADMKDRETVEALCHAYLEGILPGVAAEFKIDMERQCLSAVHMQSPHSSLVLKFKRTDGRDGYLGGEVGRPSFTYVNGKLVQNAHEQVVDPAVFQSMNRTRVPVRDLPQTLEQFQALDRKADVHDFDHFDGLPVGAFRADDERAPLDPALSLIDKAEGSRTTFLSDGVPVALVSRPVPDARNLAKVLCFLTGRHPWEALRFGGYFAHDAGMGQSRACEALVIMGADIAGIRPEDLFPALRHVPAFDFSQDMRETLYENFLHCELNEQVEGKVRHQLFSLETAREGLRLIGNAFVTMQVYKDILGEAERRIEQAERQGATDREAEEIRADILSKTLNFERRYEHFWAVATGLLINMHRSFGPDILRDGKGDGGALPLLTATRKILMEKIETLSRKLYKARTEGDGTAQTTVRLSLELAEQALGCLSGIEAELEQKGTG</sequence>
<evidence type="ECO:0000313" key="2">
    <source>
        <dbReference type="EMBL" id="GLQ07379.1"/>
    </source>
</evidence>
<keyword evidence="3" id="KW-1185">Reference proteome</keyword>
<protein>
    <submittedName>
        <fullName evidence="2">Uncharacterized protein</fullName>
    </submittedName>
</protein>
<evidence type="ECO:0000256" key="1">
    <source>
        <dbReference type="SAM" id="Coils"/>
    </source>
</evidence>
<keyword evidence="1" id="KW-0175">Coiled coil</keyword>
<reference evidence="2" key="2">
    <citation type="submission" date="2023-01" db="EMBL/GenBank/DDBJ databases">
        <title>Draft genome sequence of Sneathiella chinensis strain NBRC 103408.</title>
        <authorList>
            <person name="Sun Q."/>
            <person name="Mori K."/>
        </authorList>
    </citation>
    <scope>NUCLEOTIDE SEQUENCE</scope>
    <source>
        <strain evidence="2">NBRC 103408</strain>
    </source>
</reference>
<proteinExistence type="predicted"/>
<dbReference type="EMBL" id="BSNF01000008">
    <property type="protein sequence ID" value="GLQ07379.1"/>
    <property type="molecule type" value="Genomic_DNA"/>
</dbReference>
<accession>A0ABQ5U636</accession>
<dbReference type="Proteomes" id="UP001161409">
    <property type="component" value="Unassembled WGS sequence"/>
</dbReference>
<reference evidence="2" key="1">
    <citation type="journal article" date="2014" name="Int. J. Syst. Evol. Microbiol.">
        <title>Complete genome of a new Firmicutes species belonging to the dominant human colonic microbiota ('Ruminococcus bicirculans') reveals two chromosomes and a selective capacity to utilize plant glucans.</title>
        <authorList>
            <consortium name="NISC Comparative Sequencing Program"/>
            <person name="Wegmann U."/>
            <person name="Louis P."/>
            <person name="Goesmann A."/>
            <person name="Henrissat B."/>
            <person name="Duncan S.H."/>
            <person name="Flint H.J."/>
        </authorList>
    </citation>
    <scope>NUCLEOTIDE SEQUENCE</scope>
    <source>
        <strain evidence="2">NBRC 103408</strain>
    </source>
</reference>
<evidence type="ECO:0000313" key="3">
    <source>
        <dbReference type="Proteomes" id="UP001161409"/>
    </source>
</evidence>
<feature type="coiled-coil region" evidence="1">
    <location>
        <begin position="512"/>
        <end position="539"/>
    </location>
</feature>
<gene>
    <name evidence="2" type="ORF">GCM10007924_26000</name>
</gene>
<organism evidence="2 3">
    <name type="scientific">Sneathiella chinensis</name>
    <dbReference type="NCBI Taxonomy" id="349750"/>
    <lineage>
        <taxon>Bacteria</taxon>
        <taxon>Pseudomonadati</taxon>
        <taxon>Pseudomonadota</taxon>
        <taxon>Alphaproteobacteria</taxon>
        <taxon>Sneathiellales</taxon>
        <taxon>Sneathiellaceae</taxon>
        <taxon>Sneathiella</taxon>
    </lineage>
</organism>
<dbReference type="RefSeq" id="WP_169561455.1">
    <property type="nucleotide sequence ID" value="NZ_BSNF01000008.1"/>
</dbReference>